<keyword evidence="3" id="KW-1185">Reference proteome</keyword>
<name>A0ABY4GJ79_9BACI</name>
<evidence type="ECO:0000256" key="1">
    <source>
        <dbReference type="SAM" id="SignalP"/>
    </source>
</evidence>
<proteinExistence type="predicted"/>
<organism evidence="2 3">
    <name type="scientific">Gracilibacillus salinarum</name>
    <dbReference type="NCBI Taxonomy" id="2932255"/>
    <lineage>
        <taxon>Bacteria</taxon>
        <taxon>Bacillati</taxon>
        <taxon>Bacillota</taxon>
        <taxon>Bacilli</taxon>
        <taxon>Bacillales</taxon>
        <taxon>Bacillaceae</taxon>
        <taxon>Gracilibacillus</taxon>
    </lineage>
</organism>
<feature type="signal peptide" evidence="1">
    <location>
        <begin position="1"/>
        <end position="25"/>
    </location>
</feature>
<evidence type="ECO:0000313" key="2">
    <source>
        <dbReference type="EMBL" id="UOQ83527.1"/>
    </source>
</evidence>
<keyword evidence="1" id="KW-0732">Signal</keyword>
<dbReference type="EMBL" id="CP095071">
    <property type="protein sequence ID" value="UOQ83527.1"/>
    <property type="molecule type" value="Genomic_DNA"/>
</dbReference>
<gene>
    <name evidence="2" type="ORF">MUN87_12240</name>
</gene>
<dbReference type="Proteomes" id="UP000831537">
    <property type="component" value="Chromosome"/>
</dbReference>
<accession>A0ABY4GJ79</accession>
<dbReference type="RefSeq" id="WP_244740487.1">
    <property type="nucleotide sequence ID" value="NZ_CP095071.1"/>
</dbReference>
<evidence type="ECO:0000313" key="3">
    <source>
        <dbReference type="Proteomes" id="UP000831537"/>
    </source>
</evidence>
<feature type="chain" id="PRO_5047154305" description="Lipoprotein" evidence="1">
    <location>
        <begin position="26"/>
        <end position="139"/>
    </location>
</feature>
<evidence type="ECO:0008006" key="4">
    <source>
        <dbReference type="Google" id="ProtNLM"/>
    </source>
</evidence>
<reference evidence="2 3" key="1">
    <citation type="submission" date="2022-04" db="EMBL/GenBank/DDBJ databases">
        <title>Gracilibacillus sp. isolated from saltern.</title>
        <authorList>
            <person name="Won M."/>
            <person name="Lee C.-M."/>
            <person name="Woen H.-Y."/>
            <person name="Kwon S.-W."/>
        </authorList>
    </citation>
    <scope>NUCLEOTIDE SEQUENCE [LARGE SCALE GENOMIC DNA]</scope>
    <source>
        <strain evidence="2 3">SSPM10-3</strain>
    </source>
</reference>
<sequence>MKQLSLILFLSICFLPLVSCQSANEEMTLLDNVSSVSISESDGYGGLNEHYFTTIEQGELTSEFEEVIKHANSQTQAVSNQPDYDILVRYENGETHGLHLILGNEGQESTLMYIGHESEGYIVSSESTEVLRKMLDEFK</sequence>
<protein>
    <recommendedName>
        <fullName evidence="4">Lipoprotein</fullName>
    </recommendedName>
</protein>